<dbReference type="PROSITE" id="PS00107">
    <property type="entry name" value="PROTEIN_KINASE_ATP"/>
    <property type="match status" value="1"/>
</dbReference>
<dbReference type="Gene3D" id="1.10.510.10">
    <property type="entry name" value="Transferase(Phosphotransferase) domain 1"/>
    <property type="match status" value="1"/>
</dbReference>
<dbReference type="FunFam" id="3.30.200.20:FF:000465">
    <property type="entry name" value="Cysteine-rich receptor-like protein kinase 6"/>
    <property type="match status" value="1"/>
</dbReference>
<dbReference type="InterPro" id="IPR017441">
    <property type="entry name" value="Protein_kinase_ATP_BS"/>
</dbReference>
<protein>
    <recommendedName>
        <fullName evidence="8">Protein kinase domain-containing protein</fullName>
    </recommendedName>
</protein>
<dbReference type="Gene3D" id="3.30.200.20">
    <property type="entry name" value="Phosphorylase Kinase, domain 1"/>
    <property type="match status" value="1"/>
</dbReference>
<evidence type="ECO:0000256" key="5">
    <source>
        <dbReference type="PROSITE-ProRule" id="PRU10141"/>
    </source>
</evidence>
<dbReference type="Proteomes" id="UP000823388">
    <property type="component" value="Chromosome 8N"/>
</dbReference>
<keyword evidence="6" id="KW-0723">Serine/threonine-protein kinase</keyword>
<keyword evidence="7" id="KW-0472">Membrane</keyword>
<feature type="transmembrane region" description="Helical" evidence="7">
    <location>
        <begin position="393"/>
        <end position="412"/>
    </location>
</feature>
<keyword evidence="10" id="KW-1185">Reference proteome</keyword>
<evidence type="ECO:0000313" key="10">
    <source>
        <dbReference type="Proteomes" id="UP000823388"/>
    </source>
</evidence>
<dbReference type="GO" id="GO:0004674">
    <property type="term" value="F:protein serine/threonine kinase activity"/>
    <property type="evidence" value="ECO:0007669"/>
    <property type="project" value="UniProtKB-KW"/>
</dbReference>
<dbReference type="Pfam" id="PF00069">
    <property type="entry name" value="Pkinase"/>
    <property type="match status" value="1"/>
</dbReference>
<evidence type="ECO:0000313" key="9">
    <source>
        <dbReference type="EMBL" id="KAG2555791.1"/>
    </source>
</evidence>
<dbReference type="PANTHER" id="PTHR45707">
    <property type="entry name" value="C2 CALCIUM/LIPID-BINDING PLANT PHOSPHORIBOSYLTRANSFERASE FAMILY PROTEIN"/>
    <property type="match status" value="1"/>
</dbReference>
<dbReference type="InterPro" id="IPR000719">
    <property type="entry name" value="Prot_kinase_dom"/>
</dbReference>
<accession>A0A8T0P0T5</accession>
<evidence type="ECO:0000256" key="2">
    <source>
        <dbReference type="ARBA" id="ARBA00022741"/>
    </source>
</evidence>
<evidence type="ECO:0000259" key="8">
    <source>
        <dbReference type="PROSITE" id="PS50011"/>
    </source>
</evidence>
<dbReference type="FunFam" id="1.10.510.10:FF:000870">
    <property type="entry name" value="OSJNBa0016N04.16-like protein"/>
    <property type="match status" value="1"/>
</dbReference>
<dbReference type="PROSITE" id="PS50011">
    <property type="entry name" value="PROTEIN_KINASE_DOM"/>
    <property type="match status" value="1"/>
</dbReference>
<reference evidence="9" key="1">
    <citation type="submission" date="2020-05" db="EMBL/GenBank/DDBJ databases">
        <title>WGS assembly of Panicum virgatum.</title>
        <authorList>
            <person name="Lovell J.T."/>
            <person name="Jenkins J."/>
            <person name="Shu S."/>
            <person name="Juenger T.E."/>
            <person name="Schmutz J."/>
        </authorList>
    </citation>
    <scope>NUCLEOTIDE SEQUENCE</scope>
    <source>
        <strain evidence="9">AP13</strain>
    </source>
</reference>
<dbReference type="InterPro" id="IPR011009">
    <property type="entry name" value="Kinase-like_dom_sf"/>
</dbReference>
<evidence type="ECO:0000256" key="4">
    <source>
        <dbReference type="ARBA" id="ARBA00022840"/>
    </source>
</evidence>
<comment type="caution">
    <text evidence="9">The sequence shown here is derived from an EMBL/GenBank/DDBJ whole genome shotgun (WGS) entry which is preliminary data.</text>
</comment>
<dbReference type="SUPFAM" id="SSF56112">
    <property type="entry name" value="Protein kinase-like (PK-like)"/>
    <property type="match status" value="1"/>
</dbReference>
<evidence type="ECO:0000256" key="6">
    <source>
        <dbReference type="RuleBase" id="RU000304"/>
    </source>
</evidence>
<dbReference type="SMART" id="SM00220">
    <property type="entry name" value="S_TKc"/>
    <property type="match status" value="1"/>
</dbReference>
<dbReference type="PANTHER" id="PTHR45707:SF81">
    <property type="entry name" value="PROTEIN KINASE DOMAIN-CONTAINING PROTEIN"/>
    <property type="match status" value="1"/>
</dbReference>
<evidence type="ECO:0000256" key="1">
    <source>
        <dbReference type="ARBA" id="ARBA00022679"/>
    </source>
</evidence>
<keyword evidence="1" id="KW-0808">Transferase</keyword>
<sequence>MDTSRAFLGKMMGTSTGTGTGVHSPRSDGFGELEAMLQDPCAVPMRLPMDFLESITDNFSEGRQLGRGGYGVVYKGVLGNGKAIAVKKLFDMHLEDDQFQKEVTNMIGLRHQNIVQLVGYCAESHYVPVPHPNQKVGDRYVMAEVRNRLLCFECINNKSLVQHLSAESCGLEWHVRHEIIKGICRGLHYLHTDCNMVHMDLKPENILLDDKMVPKISDFGMSRLFDQQQSRIVTQSRGGTPGYMAPEYITNGTISAKADIFSLGVIIMELMTGSRDYPWGSEAASRNFIETVTGNWRCQLEKAEQSYTPLDVFIQQVNRCISTGLRCVDPDPKKRPTTWDVIRMLDAVESTEACSSTSRAPPLCGRAPAPPPAATTVPTAAHTMLSMATGGKLVVIVAMATYIYLGLLPVLFL</sequence>
<feature type="domain" description="Protein kinase" evidence="8">
    <location>
        <begin position="59"/>
        <end position="348"/>
    </location>
</feature>
<dbReference type="AlphaFoldDB" id="A0A8T0P0T5"/>
<name>A0A8T0P0T5_PANVG</name>
<evidence type="ECO:0000256" key="7">
    <source>
        <dbReference type="SAM" id="Phobius"/>
    </source>
</evidence>
<dbReference type="EMBL" id="CM029052">
    <property type="protein sequence ID" value="KAG2555791.1"/>
    <property type="molecule type" value="Genomic_DNA"/>
</dbReference>
<keyword evidence="4 5" id="KW-0067">ATP-binding</keyword>
<dbReference type="GO" id="GO:0005524">
    <property type="term" value="F:ATP binding"/>
    <property type="evidence" value="ECO:0007669"/>
    <property type="project" value="UniProtKB-UniRule"/>
</dbReference>
<dbReference type="PROSITE" id="PS00108">
    <property type="entry name" value="PROTEIN_KINASE_ST"/>
    <property type="match status" value="1"/>
</dbReference>
<keyword evidence="3" id="KW-0418">Kinase</keyword>
<gene>
    <name evidence="9" type="ORF">PVAP13_8NG032600</name>
</gene>
<dbReference type="OrthoDB" id="641605at2759"/>
<keyword evidence="7" id="KW-1133">Transmembrane helix</keyword>
<keyword evidence="2 5" id="KW-0547">Nucleotide-binding</keyword>
<organism evidence="9 10">
    <name type="scientific">Panicum virgatum</name>
    <name type="common">Blackwell switchgrass</name>
    <dbReference type="NCBI Taxonomy" id="38727"/>
    <lineage>
        <taxon>Eukaryota</taxon>
        <taxon>Viridiplantae</taxon>
        <taxon>Streptophyta</taxon>
        <taxon>Embryophyta</taxon>
        <taxon>Tracheophyta</taxon>
        <taxon>Spermatophyta</taxon>
        <taxon>Magnoliopsida</taxon>
        <taxon>Liliopsida</taxon>
        <taxon>Poales</taxon>
        <taxon>Poaceae</taxon>
        <taxon>PACMAD clade</taxon>
        <taxon>Panicoideae</taxon>
        <taxon>Panicodae</taxon>
        <taxon>Paniceae</taxon>
        <taxon>Panicinae</taxon>
        <taxon>Panicum</taxon>
        <taxon>Panicum sect. Hiantes</taxon>
    </lineage>
</organism>
<evidence type="ECO:0000256" key="3">
    <source>
        <dbReference type="ARBA" id="ARBA00022777"/>
    </source>
</evidence>
<proteinExistence type="inferred from homology"/>
<keyword evidence="7" id="KW-0812">Transmembrane</keyword>
<feature type="binding site" evidence="5">
    <location>
        <position position="88"/>
    </location>
    <ligand>
        <name>ATP</name>
        <dbReference type="ChEBI" id="CHEBI:30616"/>
    </ligand>
</feature>
<dbReference type="InterPro" id="IPR008271">
    <property type="entry name" value="Ser/Thr_kinase_AS"/>
</dbReference>
<comment type="similarity">
    <text evidence="6">Belongs to the protein kinase superfamily.</text>
</comment>